<keyword evidence="1 3" id="KW-0863">Zinc-finger</keyword>
<dbReference type="GO" id="GO:0030286">
    <property type="term" value="C:dynein complex"/>
    <property type="evidence" value="ECO:0007669"/>
    <property type="project" value="InterPro"/>
</dbReference>
<keyword evidence="2" id="KW-0862">Zinc</keyword>
<gene>
    <name evidence="6" type="ORF">RDWZM_006044</name>
</gene>
<dbReference type="Gene3D" id="3.30.740.10">
    <property type="entry name" value="Protein Inhibitor Of Neuronal Nitric Oxide Synthase"/>
    <property type="match status" value="1"/>
</dbReference>
<dbReference type="GO" id="GO:0008270">
    <property type="term" value="F:zinc ion binding"/>
    <property type="evidence" value="ECO:0007669"/>
    <property type="project" value="UniProtKB-KW"/>
</dbReference>
<evidence type="ECO:0000259" key="5">
    <source>
        <dbReference type="PROSITE" id="PS50089"/>
    </source>
</evidence>
<dbReference type="InterPro" id="IPR001372">
    <property type="entry name" value="Dynein_light_chain_typ-1/2"/>
</dbReference>
<dbReference type="PANTHER" id="PTHR46016">
    <property type="entry name" value="ZINC FINGER, RING/FYVE/PHD-TYPE"/>
    <property type="match status" value="1"/>
</dbReference>
<accession>A0A9Q0M9N0</accession>
<evidence type="ECO:0000256" key="1">
    <source>
        <dbReference type="ARBA" id="ARBA00022771"/>
    </source>
</evidence>
<evidence type="ECO:0000256" key="2">
    <source>
        <dbReference type="ARBA" id="ARBA00022833"/>
    </source>
</evidence>
<evidence type="ECO:0000313" key="7">
    <source>
        <dbReference type="Proteomes" id="UP001142055"/>
    </source>
</evidence>
<dbReference type="SUPFAM" id="SSF49599">
    <property type="entry name" value="TRAF domain-like"/>
    <property type="match status" value="1"/>
</dbReference>
<sequence length="432" mass="49391">MPGFELSRFAEKGASAKELATMTCFICQDVYCNPMVTRCCKQIFCESCIKSYVVANPICPLDSKPLRIDDMDPPPDELAQKLNNKKIKCSFASKGCMEIVTVENIENHEKYCIYNMGVCKVCNFVDSANHQCVQSLAEFKQNMINIMDKLQKDLEEINAVNVNLQMQVNNYKKTIKNLTLDQTRKLETSNSNTKRNKRVTIPVNNNNELIAEARKFINQPVIDGKRTKKDMVEKVVEITKIAIQTKQRIYEVANYIKEYLDSNYMGDWSVAIWYLSIGHIYYNCASDGLIDIKFGKVSVTIFKTCDPLGFNRLANNIKSGSLRKFDIAKSGFDESATNEIEKLVQECLNSSSDMNVFTEKVSKELMINYGGVWYYQVWITYPHHTISEYPTITGMTQLAPIIPFRMEEPLPPPPYLVEPVMTENENPYENVV</sequence>
<organism evidence="6 7">
    <name type="scientific">Blomia tropicalis</name>
    <name type="common">Mite</name>
    <dbReference type="NCBI Taxonomy" id="40697"/>
    <lineage>
        <taxon>Eukaryota</taxon>
        <taxon>Metazoa</taxon>
        <taxon>Ecdysozoa</taxon>
        <taxon>Arthropoda</taxon>
        <taxon>Chelicerata</taxon>
        <taxon>Arachnida</taxon>
        <taxon>Acari</taxon>
        <taxon>Acariformes</taxon>
        <taxon>Sarcoptiformes</taxon>
        <taxon>Astigmata</taxon>
        <taxon>Glycyphagoidea</taxon>
        <taxon>Echimyopodidae</taxon>
        <taxon>Blomia</taxon>
    </lineage>
</organism>
<dbReference type="Proteomes" id="UP001142055">
    <property type="component" value="Chromosome 2"/>
</dbReference>
<dbReference type="EMBL" id="JAPWDV010000002">
    <property type="protein sequence ID" value="KAJ6220232.1"/>
    <property type="molecule type" value="Genomic_DNA"/>
</dbReference>
<comment type="caution">
    <text evidence="6">The sequence shown here is derived from an EMBL/GenBank/DDBJ whole genome shotgun (WGS) entry which is preliminary data.</text>
</comment>
<dbReference type="InterPro" id="IPR051438">
    <property type="entry name" value="RNF_E3_ubiq-protein_ligase"/>
</dbReference>
<dbReference type="SUPFAM" id="SSF57850">
    <property type="entry name" value="RING/U-box"/>
    <property type="match status" value="1"/>
</dbReference>
<dbReference type="Pfam" id="PF01221">
    <property type="entry name" value="Dynein_light"/>
    <property type="match status" value="1"/>
</dbReference>
<feature type="coiled-coil region" evidence="4">
    <location>
        <begin position="140"/>
        <end position="181"/>
    </location>
</feature>
<reference evidence="6" key="1">
    <citation type="submission" date="2022-12" db="EMBL/GenBank/DDBJ databases">
        <title>Genome assemblies of Blomia tropicalis.</title>
        <authorList>
            <person name="Cui Y."/>
        </authorList>
    </citation>
    <scope>NUCLEOTIDE SEQUENCE</scope>
    <source>
        <tissue evidence="6">Adult mites</tissue>
    </source>
</reference>
<dbReference type="PANTHER" id="PTHR46016:SF1">
    <property type="entry name" value="RING-TYPE DOMAIN-CONTAINING PROTEIN"/>
    <property type="match status" value="1"/>
</dbReference>
<protein>
    <recommendedName>
        <fullName evidence="5">RING-type domain-containing protein</fullName>
    </recommendedName>
</protein>
<dbReference type="InterPro" id="IPR013083">
    <property type="entry name" value="Znf_RING/FYVE/PHD"/>
</dbReference>
<keyword evidence="7" id="KW-1185">Reference proteome</keyword>
<dbReference type="SUPFAM" id="SSF54648">
    <property type="entry name" value="DLC"/>
    <property type="match status" value="1"/>
</dbReference>
<dbReference type="InterPro" id="IPR001841">
    <property type="entry name" value="Znf_RING"/>
</dbReference>
<dbReference type="InterPro" id="IPR037177">
    <property type="entry name" value="DLC_sf"/>
</dbReference>
<dbReference type="AlphaFoldDB" id="A0A9Q0M9N0"/>
<proteinExistence type="predicted"/>
<dbReference type="GO" id="GO:0061630">
    <property type="term" value="F:ubiquitin protein ligase activity"/>
    <property type="evidence" value="ECO:0007669"/>
    <property type="project" value="TreeGrafter"/>
</dbReference>
<dbReference type="Gene3D" id="3.30.40.10">
    <property type="entry name" value="Zinc/RING finger domain, C3HC4 (zinc finger)"/>
    <property type="match status" value="2"/>
</dbReference>
<dbReference type="SMART" id="SM01375">
    <property type="entry name" value="Dynein_light"/>
    <property type="match status" value="1"/>
</dbReference>
<keyword evidence="1 3" id="KW-0479">Metal-binding</keyword>
<dbReference type="GO" id="GO:0006511">
    <property type="term" value="P:ubiquitin-dependent protein catabolic process"/>
    <property type="evidence" value="ECO:0007669"/>
    <property type="project" value="TreeGrafter"/>
</dbReference>
<name>A0A9Q0M9N0_BLOTA</name>
<dbReference type="GO" id="GO:0007017">
    <property type="term" value="P:microtubule-based process"/>
    <property type="evidence" value="ECO:0007669"/>
    <property type="project" value="InterPro"/>
</dbReference>
<evidence type="ECO:0000256" key="3">
    <source>
        <dbReference type="PROSITE-ProRule" id="PRU00175"/>
    </source>
</evidence>
<evidence type="ECO:0000256" key="4">
    <source>
        <dbReference type="SAM" id="Coils"/>
    </source>
</evidence>
<keyword evidence="4" id="KW-0175">Coiled coil</keyword>
<dbReference type="PROSITE" id="PS50089">
    <property type="entry name" value="ZF_RING_2"/>
    <property type="match status" value="1"/>
</dbReference>
<evidence type="ECO:0000313" key="6">
    <source>
        <dbReference type="EMBL" id="KAJ6220232.1"/>
    </source>
</evidence>
<dbReference type="GO" id="GO:0000209">
    <property type="term" value="P:protein polyubiquitination"/>
    <property type="evidence" value="ECO:0007669"/>
    <property type="project" value="TreeGrafter"/>
</dbReference>
<feature type="domain" description="RING-type" evidence="5">
    <location>
        <begin position="24"/>
        <end position="63"/>
    </location>
</feature>